<proteinExistence type="predicted"/>
<name>A0ABP9J709_9ACTN</name>
<dbReference type="Pfam" id="PF12323">
    <property type="entry name" value="HTH_OrfB_IS605"/>
    <property type="match status" value="1"/>
</dbReference>
<comment type="caution">
    <text evidence="2">The sequence shown here is derived from an EMBL/GenBank/DDBJ whole genome shotgun (WGS) entry which is preliminary data.</text>
</comment>
<reference evidence="3" key="1">
    <citation type="journal article" date="2019" name="Int. J. Syst. Evol. Microbiol.">
        <title>The Global Catalogue of Microorganisms (GCM) 10K type strain sequencing project: providing services to taxonomists for standard genome sequencing and annotation.</title>
        <authorList>
            <consortium name="The Broad Institute Genomics Platform"/>
            <consortium name="The Broad Institute Genome Sequencing Center for Infectious Disease"/>
            <person name="Wu L."/>
            <person name="Ma J."/>
        </authorList>
    </citation>
    <scope>NUCLEOTIDE SEQUENCE [LARGE SCALE GENOMIC DNA]</scope>
    <source>
        <strain evidence="3">JCM 18409</strain>
    </source>
</reference>
<accession>A0ABP9J709</accession>
<sequence length="122" mass="13795">MILVVLGEGAQVAVQLRHAGRGGRIVARDVADDEGERAVPQWERVVSRTFGCVRLVYNRALEERIRAWNVEQHRISYVWCSAALTEWKKSDDVAAELNSRPRKTLGWETPAERLAKILDLAS</sequence>
<feature type="domain" description="Transposase putative helix-turn-helix" evidence="1">
    <location>
        <begin position="44"/>
        <end position="69"/>
    </location>
</feature>
<evidence type="ECO:0000313" key="3">
    <source>
        <dbReference type="Proteomes" id="UP001501759"/>
    </source>
</evidence>
<evidence type="ECO:0000259" key="1">
    <source>
        <dbReference type="Pfam" id="PF12323"/>
    </source>
</evidence>
<evidence type="ECO:0000313" key="2">
    <source>
        <dbReference type="EMBL" id="GAA5022723.1"/>
    </source>
</evidence>
<dbReference type="Proteomes" id="UP001501759">
    <property type="component" value="Unassembled WGS sequence"/>
</dbReference>
<gene>
    <name evidence="2" type="ORF">GCM10023335_54840</name>
</gene>
<dbReference type="InterPro" id="IPR021027">
    <property type="entry name" value="Transposase_put_HTH"/>
</dbReference>
<protein>
    <recommendedName>
        <fullName evidence="1">Transposase putative helix-turn-helix domain-containing protein</fullName>
    </recommendedName>
</protein>
<dbReference type="EMBL" id="BAABKB010000023">
    <property type="protein sequence ID" value="GAA5022723.1"/>
    <property type="molecule type" value="Genomic_DNA"/>
</dbReference>
<organism evidence="2 3">
    <name type="scientific">Streptomyces siamensis</name>
    <dbReference type="NCBI Taxonomy" id="1274986"/>
    <lineage>
        <taxon>Bacteria</taxon>
        <taxon>Bacillati</taxon>
        <taxon>Actinomycetota</taxon>
        <taxon>Actinomycetes</taxon>
        <taxon>Kitasatosporales</taxon>
        <taxon>Streptomycetaceae</taxon>
        <taxon>Streptomyces</taxon>
    </lineage>
</organism>
<keyword evidence="3" id="KW-1185">Reference proteome</keyword>